<keyword evidence="2" id="KW-1185">Reference proteome</keyword>
<accession>W9QPM8</accession>
<reference evidence="2" key="1">
    <citation type="submission" date="2013-01" db="EMBL/GenBank/DDBJ databases">
        <title>Draft Genome Sequence of a Mulberry Tree, Morus notabilis C.K. Schneid.</title>
        <authorList>
            <person name="He N."/>
            <person name="Zhao S."/>
        </authorList>
    </citation>
    <scope>NUCLEOTIDE SEQUENCE</scope>
</reference>
<dbReference type="Proteomes" id="UP000030645">
    <property type="component" value="Unassembled WGS sequence"/>
</dbReference>
<evidence type="ECO:0000313" key="1">
    <source>
        <dbReference type="EMBL" id="EXB37357.1"/>
    </source>
</evidence>
<proteinExistence type="predicted"/>
<organism evidence="1 2">
    <name type="scientific">Morus notabilis</name>
    <dbReference type="NCBI Taxonomy" id="981085"/>
    <lineage>
        <taxon>Eukaryota</taxon>
        <taxon>Viridiplantae</taxon>
        <taxon>Streptophyta</taxon>
        <taxon>Embryophyta</taxon>
        <taxon>Tracheophyta</taxon>
        <taxon>Spermatophyta</taxon>
        <taxon>Magnoliopsida</taxon>
        <taxon>eudicotyledons</taxon>
        <taxon>Gunneridae</taxon>
        <taxon>Pentapetalae</taxon>
        <taxon>rosids</taxon>
        <taxon>fabids</taxon>
        <taxon>Rosales</taxon>
        <taxon>Moraceae</taxon>
        <taxon>Moreae</taxon>
        <taxon>Morus</taxon>
    </lineage>
</organism>
<protein>
    <submittedName>
        <fullName evidence="1">Uncharacterized protein</fullName>
    </submittedName>
</protein>
<dbReference type="EMBL" id="KE343612">
    <property type="protein sequence ID" value="EXB37357.1"/>
    <property type="molecule type" value="Genomic_DNA"/>
</dbReference>
<gene>
    <name evidence="1" type="ORF">L484_024284</name>
</gene>
<sequence length="86" mass="9391">MILRQNAKGALVLLSQGSELRIEMLLPLSRTQETPLAKLVNPSRQQVSLTQLLLREPAILGDSTTQPCTHNCSSVIPATNKARKSN</sequence>
<dbReference type="AlphaFoldDB" id="W9QPM8"/>
<name>W9QPM8_9ROSA</name>
<evidence type="ECO:0000313" key="2">
    <source>
        <dbReference type="Proteomes" id="UP000030645"/>
    </source>
</evidence>